<dbReference type="Proteomes" id="UP000252427">
    <property type="component" value="Unassembled WGS sequence"/>
</dbReference>
<dbReference type="EMBL" id="QKKS01000010">
    <property type="protein sequence ID" value="RBM83386.1"/>
    <property type="molecule type" value="Genomic_DNA"/>
</dbReference>
<reference evidence="2 3" key="1">
    <citation type="submission" date="2018-06" db="EMBL/GenBank/DDBJ databases">
        <title>Draft genome sequences of nine Vibrio sp. clinical isolates from across the United States representing the closest known relative of Vibrio cholerae.</title>
        <authorList>
            <person name="Islam M.T."/>
            <person name="Liang K."/>
            <person name="Im M.S."/>
            <person name="Winkjer J."/>
            <person name="Busby S."/>
            <person name="Batra D."/>
            <person name="Rowe L."/>
            <person name="Tarr C.L."/>
            <person name="Boucher Y."/>
        </authorList>
    </citation>
    <scope>NUCLEOTIDE SEQUENCE [LARGE SCALE GENOMIC DNA]</scope>
    <source>
        <strain evidence="2 3">2016V-1114</strain>
    </source>
</reference>
<keyword evidence="1" id="KW-1133">Transmembrane helix</keyword>
<dbReference type="AlphaFoldDB" id="A0AAX1QSX2"/>
<proteinExistence type="predicted"/>
<feature type="transmembrane region" description="Helical" evidence="1">
    <location>
        <begin position="38"/>
        <end position="58"/>
    </location>
</feature>
<dbReference type="RefSeq" id="WP_113622000.1">
    <property type="nucleotide sequence ID" value="NZ_CAWQJG010000002.1"/>
</dbReference>
<keyword evidence="1" id="KW-0812">Transmembrane</keyword>
<protein>
    <recommendedName>
        <fullName evidence="4">DUF4199 domain-containing protein</fullName>
    </recommendedName>
</protein>
<feature type="transmembrane region" description="Helical" evidence="1">
    <location>
        <begin position="6"/>
        <end position="26"/>
    </location>
</feature>
<keyword evidence="1" id="KW-0472">Membrane</keyword>
<name>A0AAX1QSX2_9VIBR</name>
<feature type="transmembrane region" description="Helical" evidence="1">
    <location>
        <begin position="120"/>
        <end position="141"/>
    </location>
</feature>
<sequence length="165" mass="19167">MDKYILYTVLVFFAWMIATFICARYWHVDINRPSRSKVYCGSTICILTAIAAAQMSFYKEQVQMELSQEKYKRILNILNDNSDSNEKKERNDYHIKRTELMYDVTEIETNTYANAITNTLVNIVTIIGACIGGALLSLAIIERFDYRQVQLSKKDAYNKAFKRDS</sequence>
<organism evidence="2 3">
    <name type="scientific">Vibrio paracholerae</name>
    <dbReference type="NCBI Taxonomy" id="650003"/>
    <lineage>
        <taxon>Bacteria</taxon>
        <taxon>Pseudomonadati</taxon>
        <taxon>Pseudomonadota</taxon>
        <taxon>Gammaproteobacteria</taxon>
        <taxon>Vibrionales</taxon>
        <taxon>Vibrionaceae</taxon>
        <taxon>Vibrio</taxon>
    </lineage>
</organism>
<accession>A0AAX1QSX2</accession>
<evidence type="ECO:0000313" key="2">
    <source>
        <dbReference type="EMBL" id="RBM83386.1"/>
    </source>
</evidence>
<gene>
    <name evidence="2" type="ORF">DLR70_06550</name>
</gene>
<evidence type="ECO:0008006" key="4">
    <source>
        <dbReference type="Google" id="ProtNLM"/>
    </source>
</evidence>
<comment type="caution">
    <text evidence="2">The sequence shown here is derived from an EMBL/GenBank/DDBJ whole genome shotgun (WGS) entry which is preliminary data.</text>
</comment>
<evidence type="ECO:0000313" key="3">
    <source>
        <dbReference type="Proteomes" id="UP000252427"/>
    </source>
</evidence>
<evidence type="ECO:0000256" key="1">
    <source>
        <dbReference type="SAM" id="Phobius"/>
    </source>
</evidence>